<evidence type="ECO:0000256" key="3">
    <source>
        <dbReference type="ARBA" id="ARBA00022679"/>
    </source>
</evidence>
<evidence type="ECO:0000313" key="8">
    <source>
        <dbReference type="Proteomes" id="UP000189580"/>
    </source>
</evidence>
<dbReference type="GO" id="GO:0008168">
    <property type="term" value="F:methyltransferase activity"/>
    <property type="evidence" value="ECO:0007669"/>
    <property type="project" value="UniProtKB-UniRule"/>
</dbReference>
<dbReference type="SUPFAM" id="SSF53335">
    <property type="entry name" value="S-adenosyl-L-methionine-dependent methyltransferases"/>
    <property type="match status" value="1"/>
</dbReference>
<organism evidence="7 8">
    <name type="scientific">Sugiyamaella lignohabitans</name>
    <dbReference type="NCBI Taxonomy" id="796027"/>
    <lineage>
        <taxon>Eukaryota</taxon>
        <taxon>Fungi</taxon>
        <taxon>Dikarya</taxon>
        <taxon>Ascomycota</taxon>
        <taxon>Saccharomycotina</taxon>
        <taxon>Dipodascomycetes</taxon>
        <taxon>Dipodascales</taxon>
        <taxon>Trichomonascaceae</taxon>
        <taxon>Sugiyamaella</taxon>
    </lineage>
</organism>
<keyword evidence="8" id="KW-1185">Reference proteome</keyword>
<comment type="similarity">
    <text evidence="1 5">Belongs to the methyltransferase superfamily. METTL16/RlmF family.</text>
</comment>
<dbReference type="PIRSF" id="PIRSF037350">
    <property type="entry name" value="Mtase_ZK1128_prd"/>
    <property type="match status" value="1"/>
</dbReference>
<dbReference type="GO" id="GO:0005634">
    <property type="term" value="C:nucleus"/>
    <property type="evidence" value="ECO:0007669"/>
    <property type="project" value="TreeGrafter"/>
</dbReference>
<feature type="binding site" evidence="6">
    <location>
        <position position="104"/>
    </location>
    <ligand>
        <name>S-adenosyl-L-methionine</name>
        <dbReference type="ChEBI" id="CHEBI:59789"/>
    </ligand>
</feature>
<evidence type="ECO:0000256" key="6">
    <source>
        <dbReference type="PIRSR" id="PIRSR037350-1"/>
    </source>
</evidence>
<sequence length="433" mass="49386">MANHEKLLSQVSNPDFEFLAAKYVELRSFLNSSSSVRGFDYSNPLAPYKLCSVLAKEYFDLDINLSPSHLCPRIANRLDYILWIYRLLDGTELVNEKLVGLDVGTGASCIYPLLGCAVFPDWKFYATEINPESIIQAMENCKRNEIKVGDRIIIMPVSVDDVLFPTNKFASTPMFTMCNPPFYESSKELAERTRLKSSSPKTPVLWANDSELYTKGGDLEFTRRMIDESLELKGKIKWYTTMVGKKETLISVVAKLKEYNIHNYVIHEISPGKVTKRWAVGWSFTDYHPRRQDARVEGSNLRSLNPANISELMIQVPNNVVRSSSNSKRLKGDMFAKLLSILREIETEPYFSVEVKSEKNIIVKFTFATWTRSFRRSGLGSNRVSSGETIISVEVNQQALNLNLWWKYGSNYKLFESFSGMLKTKLALDTTNI</sequence>
<dbReference type="AlphaFoldDB" id="A0A167FI06"/>
<dbReference type="EMBL" id="CP014503">
    <property type="protein sequence ID" value="ANB15323.1"/>
    <property type="molecule type" value="Genomic_DNA"/>
</dbReference>
<reference evidence="7 8" key="1">
    <citation type="submission" date="2016-02" db="EMBL/GenBank/DDBJ databases">
        <title>Complete genome sequence and transcriptome regulation of the pentose utilising yeast Sugiyamaella lignohabitans.</title>
        <authorList>
            <person name="Bellasio M."/>
            <person name="Peymann A."/>
            <person name="Valli M."/>
            <person name="Sipitzky M."/>
            <person name="Graf A."/>
            <person name="Sauer M."/>
            <person name="Marx H."/>
            <person name="Mattanovich D."/>
        </authorList>
    </citation>
    <scope>NUCLEOTIDE SEQUENCE [LARGE SCALE GENOMIC DNA]</scope>
    <source>
        <strain evidence="7 8">CBS 10342</strain>
    </source>
</reference>
<dbReference type="Gene3D" id="3.40.50.150">
    <property type="entry name" value="Vaccinia Virus protein VP39"/>
    <property type="match status" value="1"/>
</dbReference>
<dbReference type="EC" id="2.1.1.-" evidence="5"/>
<dbReference type="InterPro" id="IPR010286">
    <property type="entry name" value="METTL16/RlmF"/>
</dbReference>
<protein>
    <recommendedName>
        <fullName evidence="5">U6 small nuclear RNA (adenine-(43)-N(6))-methyltransferase</fullName>
        <ecNumber evidence="5">2.1.1.-</ecNumber>
    </recommendedName>
</protein>
<dbReference type="GeneID" id="30034918"/>
<dbReference type="Pfam" id="PF05971">
    <property type="entry name" value="Methyltransf_10"/>
    <property type="match status" value="1"/>
</dbReference>
<keyword evidence="2 5" id="KW-0489">Methyltransferase</keyword>
<proteinExistence type="inferred from homology"/>
<dbReference type="Proteomes" id="UP000189580">
    <property type="component" value="Chromosome b"/>
</dbReference>
<feature type="binding site" evidence="6">
    <location>
        <position position="128"/>
    </location>
    <ligand>
        <name>S-adenosyl-L-methionine</name>
        <dbReference type="ChEBI" id="CHEBI:59789"/>
    </ligand>
</feature>
<gene>
    <name evidence="7" type="ORF">AWJ20_2950</name>
</gene>
<dbReference type="RefSeq" id="XP_018737800.1">
    <property type="nucleotide sequence ID" value="XM_018879931.1"/>
</dbReference>
<dbReference type="InterPro" id="IPR017182">
    <property type="entry name" value="METTL16/PsiM"/>
</dbReference>
<dbReference type="KEGG" id="slb:AWJ20_2950"/>
<evidence type="ECO:0000256" key="2">
    <source>
        <dbReference type="ARBA" id="ARBA00022603"/>
    </source>
</evidence>
<dbReference type="InterPro" id="IPR029063">
    <property type="entry name" value="SAM-dependent_MTases_sf"/>
</dbReference>
<name>A0A167FI06_9ASCO</name>
<evidence type="ECO:0000256" key="5">
    <source>
        <dbReference type="PIRNR" id="PIRNR037350"/>
    </source>
</evidence>
<feature type="binding site" evidence="6">
    <location>
        <position position="77"/>
    </location>
    <ligand>
        <name>S-adenosyl-L-methionine</name>
        <dbReference type="ChEBI" id="CHEBI:59789"/>
    </ligand>
</feature>
<evidence type="ECO:0000256" key="1">
    <source>
        <dbReference type="ARBA" id="ARBA00005878"/>
    </source>
</evidence>
<keyword evidence="4 6" id="KW-0949">S-adenosyl-L-methionine</keyword>
<keyword evidence="3 5" id="KW-0808">Transferase</keyword>
<dbReference type="PANTHER" id="PTHR13393">
    <property type="entry name" value="SAM-DEPENDENT METHYLTRANSFERASE"/>
    <property type="match status" value="1"/>
</dbReference>
<feature type="binding site" evidence="6">
    <location>
        <position position="179"/>
    </location>
    <ligand>
        <name>S-adenosyl-L-methionine</name>
        <dbReference type="ChEBI" id="CHEBI:59789"/>
    </ligand>
</feature>
<evidence type="ECO:0000313" key="7">
    <source>
        <dbReference type="EMBL" id="ANB15323.1"/>
    </source>
</evidence>
<dbReference type="OrthoDB" id="514248at2759"/>
<dbReference type="PANTHER" id="PTHR13393:SF0">
    <property type="entry name" value="RNA N6-ADENOSINE-METHYLTRANSFERASE METTL16"/>
    <property type="match status" value="1"/>
</dbReference>
<accession>A0A167FI06</accession>
<dbReference type="GO" id="GO:0070475">
    <property type="term" value="P:rRNA base methylation"/>
    <property type="evidence" value="ECO:0007669"/>
    <property type="project" value="TreeGrafter"/>
</dbReference>
<evidence type="ECO:0000256" key="4">
    <source>
        <dbReference type="ARBA" id="ARBA00022691"/>
    </source>
</evidence>